<accession>A0AAV3RGD3</accession>
<feature type="compositionally biased region" description="Basic and acidic residues" evidence="1">
    <location>
        <begin position="135"/>
        <end position="145"/>
    </location>
</feature>
<proteinExistence type="predicted"/>
<protein>
    <submittedName>
        <fullName evidence="2">Uncharacterized protein</fullName>
    </submittedName>
</protein>
<evidence type="ECO:0000313" key="3">
    <source>
        <dbReference type="Proteomes" id="UP001454036"/>
    </source>
</evidence>
<keyword evidence="3" id="KW-1185">Reference proteome</keyword>
<gene>
    <name evidence="2" type="ORF">LIER_28636</name>
</gene>
<comment type="caution">
    <text evidence="2">The sequence shown here is derived from an EMBL/GenBank/DDBJ whole genome shotgun (WGS) entry which is preliminary data.</text>
</comment>
<organism evidence="2 3">
    <name type="scientific">Lithospermum erythrorhizon</name>
    <name type="common">Purple gromwell</name>
    <name type="synonym">Lithospermum officinale var. erythrorhizon</name>
    <dbReference type="NCBI Taxonomy" id="34254"/>
    <lineage>
        <taxon>Eukaryota</taxon>
        <taxon>Viridiplantae</taxon>
        <taxon>Streptophyta</taxon>
        <taxon>Embryophyta</taxon>
        <taxon>Tracheophyta</taxon>
        <taxon>Spermatophyta</taxon>
        <taxon>Magnoliopsida</taxon>
        <taxon>eudicotyledons</taxon>
        <taxon>Gunneridae</taxon>
        <taxon>Pentapetalae</taxon>
        <taxon>asterids</taxon>
        <taxon>lamiids</taxon>
        <taxon>Boraginales</taxon>
        <taxon>Boraginaceae</taxon>
        <taxon>Boraginoideae</taxon>
        <taxon>Lithospermeae</taxon>
        <taxon>Lithospermum</taxon>
    </lineage>
</organism>
<feature type="region of interest" description="Disordered" evidence="1">
    <location>
        <begin position="126"/>
        <end position="145"/>
    </location>
</feature>
<evidence type="ECO:0000313" key="2">
    <source>
        <dbReference type="EMBL" id="GAA0175469.1"/>
    </source>
</evidence>
<dbReference type="AlphaFoldDB" id="A0AAV3RGD3"/>
<reference evidence="2 3" key="1">
    <citation type="submission" date="2024-01" db="EMBL/GenBank/DDBJ databases">
        <title>The complete chloroplast genome sequence of Lithospermum erythrorhizon: insights into the phylogenetic relationship among Boraginaceae species and the maternal lineages of purple gromwells.</title>
        <authorList>
            <person name="Okada T."/>
            <person name="Watanabe K."/>
        </authorList>
    </citation>
    <scope>NUCLEOTIDE SEQUENCE [LARGE SCALE GENOMIC DNA]</scope>
</reference>
<name>A0AAV3RGD3_LITER</name>
<evidence type="ECO:0000256" key="1">
    <source>
        <dbReference type="SAM" id="MobiDB-lite"/>
    </source>
</evidence>
<dbReference type="Proteomes" id="UP001454036">
    <property type="component" value="Unassembled WGS sequence"/>
</dbReference>
<sequence length="231" mass="27342">MKTKLGANPSLGWRSLLEGRKVLTQGIRWRVRNEKEIDIWKDLWIPRTTDFFARDRKVEGLNKVSQFINNGQWNEELILDLFNEEDARKILAIPLSRSHIRDRVVWHHTNCGVYLTSSGYKSARELKRNGNGRSKPRDESSGQRKVEEVRKNVLWYATPWNILTTEQPWHTFKEWWGFLSGQLQAQECPDILEQMACVLWNIWKHRNRIQFEGKAGELDEIWRDGMQLALD</sequence>
<dbReference type="EMBL" id="BAABME010009611">
    <property type="protein sequence ID" value="GAA0175469.1"/>
    <property type="molecule type" value="Genomic_DNA"/>
</dbReference>